<feature type="domain" description="Spore protein YkvP/CgeB glycosyl transferase-like" evidence="1">
    <location>
        <begin position="208"/>
        <end position="312"/>
    </location>
</feature>
<dbReference type="Proteomes" id="UP000193642">
    <property type="component" value="Unassembled WGS sequence"/>
</dbReference>
<proteinExistence type="predicted"/>
<evidence type="ECO:0000313" key="2">
    <source>
        <dbReference type="EMBL" id="ORY40973.1"/>
    </source>
</evidence>
<keyword evidence="3" id="KW-1185">Reference proteome</keyword>
<reference evidence="2 3" key="1">
    <citation type="submission" date="2016-07" db="EMBL/GenBank/DDBJ databases">
        <title>Pervasive Adenine N6-methylation of Active Genes in Fungi.</title>
        <authorList>
            <consortium name="DOE Joint Genome Institute"/>
            <person name="Mondo S.J."/>
            <person name="Dannebaum R.O."/>
            <person name="Kuo R.C."/>
            <person name="Labutti K."/>
            <person name="Haridas S."/>
            <person name="Kuo A."/>
            <person name="Salamov A."/>
            <person name="Ahrendt S.R."/>
            <person name="Lipzen A."/>
            <person name="Sullivan W."/>
            <person name="Andreopoulos W.B."/>
            <person name="Clum A."/>
            <person name="Lindquist E."/>
            <person name="Daum C."/>
            <person name="Ramamoorthy G.K."/>
            <person name="Gryganskyi A."/>
            <person name="Culley D."/>
            <person name="Magnuson J.K."/>
            <person name="James T.Y."/>
            <person name="O'Malley M.A."/>
            <person name="Stajich J.E."/>
            <person name="Spatafora J.W."/>
            <person name="Visel A."/>
            <person name="Grigoriev I.V."/>
        </authorList>
    </citation>
    <scope>NUCLEOTIDE SEQUENCE [LARGE SCALE GENOMIC DNA]</scope>
    <source>
        <strain evidence="2 3">JEL800</strain>
    </source>
</reference>
<dbReference type="Pfam" id="PF13524">
    <property type="entry name" value="Glyco_trans_1_2"/>
    <property type="match status" value="1"/>
</dbReference>
<name>A0A1Y2C1Q6_9FUNG</name>
<evidence type="ECO:0000313" key="3">
    <source>
        <dbReference type="Proteomes" id="UP000193642"/>
    </source>
</evidence>
<dbReference type="AlphaFoldDB" id="A0A1Y2C1Q6"/>
<dbReference type="InterPro" id="IPR055259">
    <property type="entry name" value="YkvP/CgeB_Glyco_trans-like"/>
</dbReference>
<evidence type="ECO:0000259" key="1">
    <source>
        <dbReference type="Pfam" id="PF13524"/>
    </source>
</evidence>
<sequence length="348" mass="40658">MDRQFYDEMDAAIGHPDVEVFHFGVKFPGWNETWSLAENLNSKFPGIQFDIVYSKDFYQEYDSRLTNPVVTHTFGDCWNPMECSRNGLYVYHDVIGTHYAGLLMDLFRPEQWKEKILWKANQFKEQGNEAKFASTPHPVLRGCKSKQVPLRTTMTDGIKAGIIKNATIWGHPGYDLPSGANNANCTLLEDGRYHYNDPRVEPLRKTQRAFAQALRDHQICLFDSSHIRKAIRKYHEAFFSGCVVAADVPIEMEEMFRDVVILLRKEMTAEEVNEVVQEYLKDKERLAWMAEEAFYRARQHWTCRNRVDRLLEVSARVLRGERGYWFPFGFSATCRHYPNMKDYSNGYC</sequence>
<comment type="caution">
    <text evidence="2">The sequence shown here is derived from an EMBL/GenBank/DDBJ whole genome shotgun (WGS) entry which is preliminary data.</text>
</comment>
<protein>
    <recommendedName>
        <fullName evidence="1">Spore protein YkvP/CgeB glycosyl transferase-like domain-containing protein</fullName>
    </recommendedName>
</protein>
<organism evidence="2 3">
    <name type="scientific">Rhizoclosmatium globosum</name>
    <dbReference type="NCBI Taxonomy" id="329046"/>
    <lineage>
        <taxon>Eukaryota</taxon>
        <taxon>Fungi</taxon>
        <taxon>Fungi incertae sedis</taxon>
        <taxon>Chytridiomycota</taxon>
        <taxon>Chytridiomycota incertae sedis</taxon>
        <taxon>Chytridiomycetes</taxon>
        <taxon>Chytridiales</taxon>
        <taxon>Chytriomycetaceae</taxon>
        <taxon>Rhizoclosmatium</taxon>
    </lineage>
</organism>
<gene>
    <name evidence="2" type="ORF">BCR33DRAFT_787202</name>
</gene>
<dbReference type="EMBL" id="MCGO01000033">
    <property type="protein sequence ID" value="ORY40973.1"/>
    <property type="molecule type" value="Genomic_DNA"/>
</dbReference>
<dbReference type="OrthoDB" id="3338772at2759"/>
<accession>A0A1Y2C1Q6</accession>